<accession>A0ABW5LDX1</accession>
<dbReference type="SUPFAM" id="SSF160379">
    <property type="entry name" value="SP0830-like"/>
    <property type="match status" value="1"/>
</dbReference>
<name>A0ABW5LDX1_9FLAO</name>
<dbReference type="PANTHER" id="PTHR36439">
    <property type="entry name" value="BLL4334 PROTEIN"/>
    <property type="match status" value="1"/>
</dbReference>
<dbReference type="Gene3D" id="3.30.70.1280">
    <property type="entry name" value="SP0830-like domains"/>
    <property type="match status" value="1"/>
</dbReference>
<dbReference type="RefSeq" id="WP_378292247.1">
    <property type="nucleotide sequence ID" value="NZ_JBHULE010000019.1"/>
</dbReference>
<sequence length="185" mass="21306">MNIYIALLRGINVGGHKKIKMADLKEMLEKLGFSDVVTYIQSGNIVFRDASGNIDLLETKIQTAIKNRFDFDVPVLIMTHNTLNEIFQKNPYTKRLESGEIDDKKMYFMLLCDQPDPLAVEELSKVSFDPEEFIITKNVIYLFAAIGYGKTKLHNNFFEKKLNCQTTTRNLRTLSKLLELSFLKN</sequence>
<dbReference type="EMBL" id="JBHULE010000019">
    <property type="protein sequence ID" value="MFD2563103.1"/>
    <property type="molecule type" value="Genomic_DNA"/>
</dbReference>
<protein>
    <submittedName>
        <fullName evidence="1">DUF1697 domain-containing protein</fullName>
    </submittedName>
</protein>
<dbReference type="Pfam" id="PF08002">
    <property type="entry name" value="DUF1697"/>
    <property type="match status" value="1"/>
</dbReference>
<evidence type="ECO:0000313" key="2">
    <source>
        <dbReference type="Proteomes" id="UP001597319"/>
    </source>
</evidence>
<comment type="caution">
    <text evidence="1">The sequence shown here is derived from an EMBL/GenBank/DDBJ whole genome shotgun (WGS) entry which is preliminary data.</text>
</comment>
<gene>
    <name evidence="1" type="ORF">ACFSR1_10535</name>
</gene>
<organism evidence="1 2">
    <name type="scientific">Aquimarina rubra</name>
    <dbReference type="NCBI Taxonomy" id="1920033"/>
    <lineage>
        <taxon>Bacteria</taxon>
        <taxon>Pseudomonadati</taxon>
        <taxon>Bacteroidota</taxon>
        <taxon>Flavobacteriia</taxon>
        <taxon>Flavobacteriales</taxon>
        <taxon>Flavobacteriaceae</taxon>
        <taxon>Aquimarina</taxon>
    </lineage>
</organism>
<proteinExistence type="predicted"/>
<dbReference type="Gene3D" id="3.30.70.1260">
    <property type="entry name" value="bacterial protein sp0830 like"/>
    <property type="match status" value="1"/>
</dbReference>
<keyword evidence="2" id="KW-1185">Reference proteome</keyword>
<reference evidence="2" key="1">
    <citation type="journal article" date="2019" name="Int. J. Syst. Evol. Microbiol.">
        <title>The Global Catalogue of Microorganisms (GCM) 10K type strain sequencing project: providing services to taxonomists for standard genome sequencing and annotation.</title>
        <authorList>
            <consortium name="The Broad Institute Genomics Platform"/>
            <consortium name="The Broad Institute Genome Sequencing Center for Infectious Disease"/>
            <person name="Wu L."/>
            <person name="Ma J."/>
        </authorList>
    </citation>
    <scope>NUCLEOTIDE SEQUENCE [LARGE SCALE GENOMIC DNA]</scope>
    <source>
        <strain evidence="2">KCTC 52274</strain>
    </source>
</reference>
<dbReference type="PIRSF" id="PIRSF008502">
    <property type="entry name" value="UCP008502"/>
    <property type="match status" value="1"/>
</dbReference>
<dbReference type="Proteomes" id="UP001597319">
    <property type="component" value="Unassembled WGS sequence"/>
</dbReference>
<dbReference type="InterPro" id="IPR012545">
    <property type="entry name" value="DUF1697"/>
</dbReference>
<dbReference type="PANTHER" id="PTHR36439:SF1">
    <property type="entry name" value="DUF1697 DOMAIN-CONTAINING PROTEIN"/>
    <property type="match status" value="1"/>
</dbReference>
<evidence type="ECO:0000313" key="1">
    <source>
        <dbReference type="EMBL" id="MFD2563103.1"/>
    </source>
</evidence>